<evidence type="ECO:0000313" key="1">
    <source>
        <dbReference type="EMBL" id="MCQ4333409.1"/>
    </source>
</evidence>
<gene>
    <name evidence="1" type="ORF">KM295_07935</name>
</gene>
<reference evidence="1" key="1">
    <citation type="journal article" date="2023" name="Front. Microbiol.">
        <title>Genomic-based phylogenetic and metabolic analyses of the genus Natronomonas, and description of Natronomonas aquatica sp. nov.</title>
        <authorList>
            <person name="Garcia-Roldan A."/>
            <person name="Duran-Viseras A."/>
            <person name="de la Haba R.R."/>
            <person name="Corral P."/>
            <person name="Sanchez-Porro C."/>
            <person name="Ventosa A."/>
        </authorList>
    </citation>
    <scope>NUCLEOTIDE SEQUENCE</scope>
    <source>
        <strain evidence="1">F2-12</strain>
    </source>
</reference>
<sequence length="352" mass="40388">MHINHIKMAPTTGRHAEQVPTDFFYSRVIEKNQEDFQKISPVGQFNEKVRELVREQKEQISKELEEFGEPVSTIAQDVLFPNERVSVGVRGRPPGSEDITTTKYTGDRTENPVLLFLLGEDSHRYRHPDERSKELRISVLSKDSDDGESFLGFFANETQEISTYVGDYATIKELEHGGEIVHDYFNRKVNQNSNLEGWHQDVQKNDFEEEVFEAVREFTGVALPNIRIEVDVGDNPDFDVVALPLGGFSSNYAIEVKDYLQDDNEEVAEAPAMNKDSGELRSELIRKPKEYAEQADLNLITVVKGLSEEQYDNLQRLADSSNVILLNESNYQEELSKFLFETSFREMEEYVI</sequence>
<dbReference type="Proteomes" id="UP001139494">
    <property type="component" value="Unassembled WGS sequence"/>
</dbReference>
<dbReference type="EMBL" id="JAHLKM010000007">
    <property type="protein sequence ID" value="MCQ4333409.1"/>
    <property type="molecule type" value="Genomic_DNA"/>
</dbReference>
<accession>A0A9R1CQU5</accession>
<comment type="caution">
    <text evidence="1">The sequence shown here is derived from an EMBL/GenBank/DDBJ whole genome shotgun (WGS) entry which is preliminary data.</text>
</comment>
<organism evidence="1 2">
    <name type="scientific">Natronomonas aquatica</name>
    <dbReference type="NCBI Taxonomy" id="2841590"/>
    <lineage>
        <taxon>Archaea</taxon>
        <taxon>Methanobacteriati</taxon>
        <taxon>Methanobacteriota</taxon>
        <taxon>Stenosarchaea group</taxon>
        <taxon>Halobacteria</taxon>
        <taxon>Halobacteriales</taxon>
        <taxon>Natronomonadaceae</taxon>
        <taxon>Natronomonas</taxon>
    </lineage>
</organism>
<keyword evidence="2" id="KW-1185">Reference proteome</keyword>
<name>A0A9R1CQU5_9EURY</name>
<protein>
    <submittedName>
        <fullName evidence="1">Uncharacterized protein</fullName>
    </submittedName>
</protein>
<proteinExistence type="predicted"/>
<dbReference type="RefSeq" id="WP_256029431.1">
    <property type="nucleotide sequence ID" value="NZ_JAHLKM010000007.1"/>
</dbReference>
<evidence type="ECO:0000313" key="2">
    <source>
        <dbReference type="Proteomes" id="UP001139494"/>
    </source>
</evidence>
<dbReference type="AlphaFoldDB" id="A0A9R1CQU5"/>